<dbReference type="SMART" id="SM00184">
    <property type="entry name" value="RING"/>
    <property type="match status" value="1"/>
</dbReference>
<dbReference type="PANTHER" id="PTHR45931:SF3">
    <property type="entry name" value="RING ZINC FINGER-CONTAINING PROTEIN"/>
    <property type="match status" value="1"/>
</dbReference>
<dbReference type="GO" id="GO:0005634">
    <property type="term" value="C:nucleus"/>
    <property type="evidence" value="ECO:0007669"/>
    <property type="project" value="TreeGrafter"/>
</dbReference>
<gene>
    <name evidence="7" type="ORF">CUNI_LOCUS22064</name>
</gene>
<evidence type="ECO:0000256" key="3">
    <source>
        <dbReference type="ARBA" id="ARBA00022833"/>
    </source>
</evidence>
<organism evidence="7 8">
    <name type="scientific">Candidula unifasciata</name>
    <dbReference type="NCBI Taxonomy" id="100452"/>
    <lineage>
        <taxon>Eukaryota</taxon>
        <taxon>Metazoa</taxon>
        <taxon>Spiralia</taxon>
        <taxon>Lophotrochozoa</taxon>
        <taxon>Mollusca</taxon>
        <taxon>Gastropoda</taxon>
        <taxon>Heterobranchia</taxon>
        <taxon>Euthyneura</taxon>
        <taxon>Panpulmonata</taxon>
        <taxon>Eupulmonata</taxon>
        <taxon>Stylommatophora</taxon>
        <taxon>Helicina</taxon>
        <taxon>Helicoidea</taxon>
        <taxon>Geomitridae</taxon>
        <taxon>Candidula</taxon>
    </lineage>
</organism>
<dbReference type="InterPro" id="IPR051834">
    <property type="entry name" value="RING_finger_E3_ligase"/>
</dbReference>
<dbReference type="GO" id="GO:0061630">
    <property type="term" value="F:ubiquitin protein ligase activity"/>
    <property type="evidence" value="ECO:0007669"/>
    <property type="project" value="TreeGrafter"/>
</dbReference>
<dbReference type="OrthoDB" id="8062037at2759"/>
<dbReference type="Proteomes" id="UP000678393">
    <property type="component" value="Unassembled WGS sequence"/>
</dbReference>
<evidence type="ECO:0000313" key="8">
    <source>
        <dbReference type="Proteomes" id="UP000678393"/>
    </source>
</evidence>
<dbReference type="PROSITE" id="PS50089">
    <property type="entry name" value="ZF_RING_2"/>
    <property type="match status" value="1"/>
</dbReference>
<dbReference type="GO" id="GO:0008270">
    <property type="term" value="F:zinc ion binding"/>
    <property type="evidence" value="ECO:0007669"/>
    <property type="project" value="UniProtKB-KW"/>
</dbReference>
<dbReference type="InterPro" id="IPR013083">
    <property type="entry name" value="Znf_RING/FYVE/PHD"/>
</dbReference>
<feature type="compositionally biased region" description="Basic residues" evidence="5">
    <location>
        <begin position="324"/>
        <end position="333"/>
    </location>
</feature>
<feature type="compositionally biased region" description="Basic and acidic residues" evidence="5">
    <location>
        <begin position="334"/>
        <end position="344"/>
    </location>
</feature>
<dbReference type="Pfam" id="PF13639">
    <property type="entry name" value="zf-RING_2"/>
    <property type="match status" value="1"/>
</dbReference>
<keyword evidence="8" id="KW-1185">Reference proteome</keyword>
<dbReference type="GO" id="GO:0006511">
    <property type="term" value="P:ubiquitin-dependent protein catabolic process"/>
    <property type="evidence" value="ECO:0007669"/>
    <property type="project" value="TreeGrafter"/>
</dbReference>
<keyword evidence="2 4" id="KW-0863">Zinc-finger</keyword>
<keyword evidence="1" id="KW-0479">Metal-binding</keyword>
<reference evidence="7" key="1">
    <citation type="submission" date="2021-04" db="EMBL/GenBank/DDBJ databases">
        <authorList>
            <consortium name="Molecular Ecology Group"/>
        </authorList>
    </citation>
    <scope>NUCLEOTIDE SEQUENCE</scope>
</reference>
<evidence type="ECO:0000256" key="2">
    <source>
        <dbReference type="ARBA" id="ARBA00022771"/>
    </source>
</evidence>
<feature type="domain" description="RING-type" evidence="6">
    <location>
        <begin position="563"/>
        <end position="604"/>
    </location>
</feature>
<sequence length="611" mass="68778">MAVVVSPTNNFLTFSPNTYEWPSLIEQYSEPRSLDAIPVRVVICEHTHCQCNEAVLALQTYVESHNSYSENARDDTHNVDIDADVTNTGILVYETGSGSNTSDHPSLYVEVLNDVPNEPLVPDSSERLASPECSNAIPQCLEDASVLQSASDPEMSDYTPESETVGIRHGKKKKRLKKARRKSFKKWKPYRIDELGFNISLTTYSEDEAANIEGDNTDDVDTVNVEPVGNMTGDNDVCEDDMTQTEPVGNTSVNSDSCKSKLTQVELVEDISNSTDQDDINFFLDLGIDVVNDDNQDDIQNWDGVFISAPSEYSSCRVIDNKKSSRSNNKRTKGATDRQTDTSRRAAPKANRQCQTEPVQIFPVPSFEFSKIKKSDKYKLFELECASNKRIYIRRDRHRKKEKVHKAVKSKNCRSILNNIGRKRMYMHHRLIKMHSLDLDFRTSVKSCRIPAMPKTTVAADVAKVVFRADRKTPATDHLVPPVQNLNHALHETNVAGIEGDLANFLITLQHRDLTPEDYDMLLRLDDSVKPKTLSGNVLQKLRTEKIGPNGPEQGASDWEPLCTICMEPYITGQERKFLPCDHDFHSECIDKWLKNSSMNCPLDGLPVEAS</sequence>
<evidence type="ECO:0000256" key="5">
    <source>
        <dbReference type="SAM" id="MobiDB-lite"/>
    </source>
</evidence>
<evidence type="ECO:0000313" key="7">
    <source>
        <dbReference type="EMBL" id="CAG5136506.1"/>
    </source>
</evidence>
<evidence type="ECO:0000256" key="1">
    <source>
        <dbReference type="ARBA" id="ARBA00022723"/>
    </source>
</evidence>
<dbReference type="SUPFAM" id="SSF57850">
    <property type="entry name" value="RING/U-box"/>
    <property type="match status" value="1"/>
</dbReference>
<proteinExistence type="predicted"/>
<evidence type="ECO:0000256" key="4">
    <source>
        <dbReference type="PROSITE-ProRule" id="PRU00175"/>
    </source>
</evidence>
<keyword evidence="3" id="KW-0862">Zinc</keyword>
<dbReference type="EMBL" id="CAJHNH020008540">
    <property type="protein sequence ID" value="CAG5136506.1"/>
    <property type="molecule type" value="Genomic_DNA"/>
</dbReference>
<dbReference type="Gene3D" id="3.30.40.10">
    <property type="entry name" value="Zinc/RING finger domain, C3HC4 (zinc finger)"/>
    <property type="match status" value="1"/>
</dbReference>
<dbReference type="PANTHER" id="PTHR45931">
    <property type="entry name" value="SI:CH211-59O9.10"/>
    <property type="match status" value="1"/>
</dbReference>
<feature type="region of interest" description="Disordered" evidence="5">
    <location>
        <begin position="152"/>
        <end position="172"/>
    </location>
</feature>
<accession>A0A8S4ABZ3</accession>
<name>A0A8S4ABZ3_9EUPU</name>
<evidence type="ECO:0000259" key="6">
    <source>
        <dbReference type="PROSITE" id="PS50089"/>
    </source>
</evidence>
<dbReference type="InterPro" id="IPR001841">
    <property type="entry name" value="Znf_RING"/>
</dbReference>
<feature type="region of interest" description="Disordered" evidence="5">
    <location>
        <begin position="319"/>
        <end position="355"/>
    </location>
</feature>
<dbReference type="AlphaFoldDB" id="A0A8S4ABZ3"/>
<comment type="caution">
    <text evidence="7">The sequence shown here is derived from an EMBL/GenBank/DDBJ whole genome shotgun (WGS) entry which is preliminary data.</text>
</comment>
<protein>
    <recommendedName>
        <fullName evidence="6">RING-type domain-containing protein</fullName>
    </recommendedName>
</protein>